<evidence type="ECO:0000313" key="1">
    <source>
        <dbReference type="EMBL" id="KAH9325433.1"/>
    </source>
</evidence>
<dbReference type="Proteomes" id="UP000824469">
    <property type="component" value="Unassembled WGS sequence"/>
</dbReference>
<dbReference type="EMBL" id="JAHRHJ020000002">
    <property type="protein sequence ID" value="KAH9325433.1"/>
    <property type="molecule type" value="Genomic_DNA"/>
</dbReference>
<accession>A0AA38GP26</accession>
<name>A0AA38GP26_TAXCH</name>
<feature type="non-terminal residue" evidence="1">
    <location>
        <position position="1"/>
    </location>
</feature>
<organism evidence="1 2">
    <name type="scientific">Taxus chinensis</name>
    <name type="common">Chinese yew</name>
    <name type="synonym">Taxus wallichiana var. chinensis</name>
    <dbReference type="NCBI Taxonomy" id="29808"/>
    <lineage>
        <taxon>Eukaryota</taxon>
        <taxon>Viridiplantae</taxon>
        <taxon>Streptophyta</taxon>
        <taxon>Embryophyta</taxon>
        <taxon>Tracheophyta</taxon>
        <taxon>Spermatophyta</taxon>
        <taxon>Pinopsida</taxon>
        <taxon>Pinidae</taxon>
        <taxon>Conifers II</taxon>
        <taxon>Cupressales</taxon>
        <taxon>Taxaceae</taxon>
        <taxon>Taxus</taxon>
    </lineage>
</organism>
<proteinExistence type="predicted"/>
<sequence length="50" mass="5946">PEDDSQLLADEEVTSIFEHAGWLEFLKNFSKYNDELVREFLINLEQSRTK</sequence>
<evidence type="ECO:0000313" key="2">
    <source>
        <dbReference type="Proteomes" id="UP000824469"/>
    </source>
</evidence>
<protein>
    <submittedName>
        <fullName evidence="1">Uncharacterized protein</fullName>
    </submittedName>
</protein>
<comment type="caution">
    <text evidence="1">The sequence shown here is derived from an EMBL/GenBank/DDBJ whole genome shotgun (WGS) entry which is preliminary data.</text>
</comment>
<reference evidence="1 2" key="1">
    <citation type="journal article" date="2021" name="Nat. Plants">
        <title>The Taxus genome provides insights into paclitaxel biosynthesis.</title>
        <authorList>
            <person name="Xiong X."/>
            <person name="Gou J."/>
            <person name="Liao Q."/>
            <person name="Li Y."/>
            <person name="Zhou Q."/>
            <person name="Bi G."/>
            <person name="Li C."/>
            <person name="Du R."/>
            <person name="Wang X."/>
            <person name="Sun T."/>
            <person name="Guo L."/>
            <person name="Liang H."/>
            <person name="Lu P."/>
            <person name="Wu Y."/>
            <person name="Zhang Z."/>
            <person name="Ro D.K."/>
            <person name="Shang Y."/>
            <person name="Huang S."/>
            <person name="Yan J."/>
        </authorList>
    </citation>
    <scope>NUCLEOTIDE SEQUENCE [LARGE SCALE GENOMIC DNA]</scope>
    <source>
        <strain evidence="1">Ta-2019</strain>
    </source>
</reference>
<feature type="non-terminal residue" evidence="1">
    <location>
        <position position="50"/>
    </location>
</feature>
<keyword evidence="2" id="KW-1185">Reference proteome</keyword>
<gene>
    <name evidence="1" type="ORF">KI387_005611</name>
</gene>
<dbReference type="AlphaFoldDB" id="A0AA38GP26"/>